<accession>W4QVX0</accession>
<organism evidence="3 4">
    <name type="scientific">Halalkalibacter akibai (strain ATCC 43226 / DSM 21942 / CIP 109018 / JCM 9157 / 1139)</name>
    <name type="common">Bacillus akibai</name>
    <dbReference type="NCBI Taxonomy" id="1236973"/>
    <lineage>
        <taxon>Bacteria</taxon>
        <taxon>Bacillati</taxon>
        <taxon>Bacillota</taxon>
        <taxon>Bacilli</taxon>
        <taxon>Bacillales</taxon>
        <taxon>Bacillaceae</taxon>
        <taxon>Halalkalibacter</taxon>
    </lineage>
</organism>
<dbReference type="RefSeq" id="WP_035666089.1">
    <property type="nucleotide sequence ID" value="NZ_BAUV01000031.1"/>
</dbReference>
<dbReference type="Proteomes" id="UP000018896">
    <property type="component" value="Unassembled WGS sequence"/>
</dbReference>
<evidence type="ECO:0000256" key="1">
    <source>
        <dbReference type="SAM" id="MobiDB-lite"/>
    </source>
</evidence>
<feature type="domain" description="Inner membrane protein YgaP-like transmembrane" evidence="2">
    <location>
        <begin position="1"/>
        <end position="62"/>
    </location>
</feature>
<dbReference type="STRING" id="1236973.JCM9157_3415"/>
<keyword evidence="4" id="KW-1185">Reference proteome</keyword>
<comment type="caution">
    <text evidence="3">The sequence shown here is derived from an EMBL/GenBank/DDBJ whole genome shotgun (WGS) entry which is preliminary data.</text>
</comment>
<reference evidence="3 4" key="1">
    <citation type="journal article" date="2014" name="Genome Announc.">
        <title>Draft Genome Sequences of Three Alkaliphilic Bacillus Strains, Bacillus wakoensis JCM 9140T, Bacillus akibai JCM 9157T, and Bacillus hemicellulosilyticus JCM 9152T.</title>
        <authorList>
            <person name="Yuki M."/>
            <person name="Oshima K."/>
            <person name="Suda W."/>
            <person name="Oshida Y."/>
            <person name="Kitamura K."/>
            <person name="Iida T."/>
            <person name="Hattori M."/>
            <person name="Ohkuma M."/>
        </authorList>
    </citation>
    <scope>NUCLEOTIDE SEQUENCE [LARGE SCALE GENOMIC DNA]</scope>
    <source>
        <strain evidence="3 4">JCM 9157</strain>
    </source>
</reference>
<dbReference type="InterPro" id="IPR021309">
    <property type="entry name" value="YgaP-like_TM"/>
</dbReference>
<dbReference type="eggNOG" id="ENOG50334YP">
    <property type="taxonomic scope" value="Bacteria"/>
</dbReference>
<dbReference type="Pfam" id="PF11127">
    <property type="entry name" value="YgaP-like_TM"/>
    <property type="match status" value="1"/>
</dbReference>
<proteinExistence type="predicted"/>
<evidence type="ECO:0000313" key="4">
    <source>
        <dbReference type="Proteomes" id="UP000018896"/>
    </source>
</evidence>
<evidence type="ECO:0000313" key="3">
    <source>
        <dbReference type="EMBL" id="GAE36256.1"/>
    </source>
</evidence>
<dbReference type="EMBL" id="BAUV01000031">
    <property type="protein sequence ID" value="GAE36256.1"/>
    <property type="molecule type" value="Genomic_DNA"/>
</dbReference>
<evidence type="ECO:0000259" key="2">
    <source>
        <dbReference type="Pfam" id="PF11127"/>
    </source>
</evidence>
<protein>
    <recommendedName>
        <fullName evidence="2">Inner membrane protein YgaP-like transmembrane domain-containing protein</fullName>
    </recommendedName>
</protein>
<dbReference type="AlphaFoldDB" id="W4QVX0"/>
<dbReference type="OrthoDB" id="5405951at2"/>
<gene>
    <name evidence="3" type="ORF">JCM9157_3415</name>
</gene>
<name>W4QVX0_HALA3</name>
<feature type="compositionally biased region" description="Low complexity" evidence="1">
    <location>
        <begin position="70"/>
        <end position="82"/>
    </location>
</feature>
<feature type="region of interest" description="Disordered" evidence="1">
    <location>
        <begin position="70"/>
        <end position="89"/>
    </location>
</feature>
<sequence length="89" mass="10060">MKPNIGRVDALCRISMGFTILACSTAKLVRKPNEGMSLFYAMCGGMKVAEGITRFCPLTYIAEQKMVDMQQHTQNQNQTQQHEQQDLFS</sequence>